<sequence>MEVNSDQTNGSTVFAPSVNRYHNEISLIASNVVKSLKSLEVVDKKAVRDRSERASFNKLVNGLCTRFFRQHPQMNNSNATNLKCEMHQNNMDLNLHSVQAQHHTNNGTEIVDEEAVRDRIEKLMCKVSEQTLAFMFNFLNLECNSVVEKM</sequence>
<dbReference type="EMBL" id="BMAO01016900">
    <property type="protein sequence ID" value="GFR12028.1"/>
    <property type="molecule type" value="Genomic_DNA"/>
</dbReference>
<reference evidence="1" key="1">
    <citation type="submission" date="2020-07" db="EMBL/GenBank/DDBJ databases">
        <title>Multicomponent nature underlies the extraordinary mechanical properties of spider dragline silk.</title>
        <authorList>
            <person name="Kono N."/>
            <person name="Nakamura H."/>
            <person name="Mori M."/>
            <person name="Yoshida Y."/>
            <person name="Ohtoshi R."/>
            <person name="Malay A.D."/>
            <person name="Moran D.A.P."/>
            <person name="Tomita M."/>
            <person name="Numata K."/>
            <person name="Arakawa K."/>
        </authorList>
    </citation>
    <scope>NUCLEOTIDE SEQUENCE</scope>
</reference>
<evidence type="ECO:0000313" key="2">
    <source>
        <dbReference type="Proteomes" id="UP000887116"/>
    </source>
</evidence>
<comment type="caution">
    <text evidence="1">The sequence shown here is derived from an EMBL/GenBank/DDBJ whole genome shotgun (WGS) entry which is preliminary data.</text>
</comment>
<dbReference type="Proteomes" id="UP000887116">
    <property type="component" value="Unassembled WGS sequence"/>
</dbReference>
<accession>A0A8X6GVI9</accession>
<organism evidence="1 2">
    <name type="scientific">Trichonephila clavata</name>
    <name type="common">Joro spider</name>
    <name type="synonym">Nephila clavata</name>
    <dbReference type="NCBI Taxonomy" id="2740835"/>
    <lineage>
        <taxon>Eukaryota</taxon>
        <taxon>Metazoa</taxon>
        <taxon>Ecdysozoa</taxon>
        <taxon>Arthropoda</taxon>
        <taxon>Chelicerata</taxon>
        <taxon>Arachnida</taxon>
        <taxon>Araneae</taxon>
        <taxon>Araneomorphae</taxon>
        <taxon>Entelegynae</taxon>
        <taxon>Araneoidea</taxon>
        <taxon>Nephilidae</taxon>
        <taxon>Trichonephila</taxon>
    </lineage>
</organism>
<keyword evidence="2" id="KW-1185">Reference proteome</keyword>
<proteinExistence type="predicted"/>
<name>A0A8X6GVI9_TRICU</name>
<dbReference type="AlphaFoldDB" id="A0A8X6GVI9"/>
<evidence type="ECO:0000313" key="1">
    <source>
        <dbReference type="EMBL" id="GFR12028.1"/>
    </source>
</evidence>
<protein>
    <submittedName>
        <fullName evidence="1">Uncharacterized protein</fullName>
    </submittedName>
</protein>
<gene>
    <name evidence="1" type="ORF">TNCT_348341</name>
</gene>